<keyword evidence="5" id="KW-0732">Signal</keyword>
<evidence type="ECO:0000256" key="6">
    <source>
        <dbReference type="ARBA" id="ARBA00022741"/>
    </source>
</evidence>
<dbReference type="PROSITE" id="PS50011">
    <property type="entry name" value="PROTEIN_KINASE_DOM"/>
    <property type="match status" value="1"/>
</dbReference>
<dbReference type="Pfam" id="PF00917">
    <property type="entry name" value="MATH"/>
    <property type="match status" value="1"/>
</dbReference>
<dbReference type="InterPro" id="IPR013695">
    <property type="entry name" value="WAK"/>
</dbReference>
<dbReference type="CDD" id="cd00121">
    <property type="entry name" value="MATH"/>
    <property type="match status" value="1"/>
</dbReference>
<dbReference type="InterPro" id="IPR008974">
    <property type="entry name" value="TRAF-like"/>
</dbReference>
<dbReference type="Gene3D" id="2.60.210.10">
    <property type="entry name" value="Apoptosis, Tumor Necrosis Factor Receptor Associated Protein 2, Chain A"/>
    <property type="match status" value="2"/>
</dbReference>
<dbReference type="AlphaFoldDB" id="O80808"/>
<evidence type="ECO:0000256" key="11">
    <source>
        <dbReference type="ARBA" id="ARBA00023157"/>
    </source>
</evidence>
<keyword evidence="9" id="KW-1133">Transmembrane helix</keyword>
<dbReference type="InterPro" id="IPR000719">
    <property type="entry name" value="Prot_kinase_dom"/>
</dbReference>
<comment type="similarity">
    <text evidence="13">Belongs to the protein kinase superfamily. Ser/Thr protein kinase family.</text>
</comment>
<evidence type="ECO:0000256" key="4">
    <source>
        <dbReference type="ARBA" id="ARBA00022692"/>
    </source>
</evidence>
<dbReference type="GO" id="GO:0007166">
    <property type="term" value="P:cell surface receptor signaling pathway"/>
    <property type="evidence" value="ECO:0007669"/>
    <property type="project" value="InterPro"/>
</dbReference>
<evidence type="ECO:0000256" key="9">
    <source>
        <dbReference type="ARBA" id="ARBA00022989"/>
    </source>
</evidence>
<dbReference type="GO" id="GO:0005524">
    <property type="term" value="F:ATP binding"/>
    <property type="evidence" value="ECO:0007669"/>
    <property type="project" value="UniProtKB-UniRule"/>
</dbReference>
<dbReference type="Gene3D" id="3.30.200.20">
    <property type="entry name" value="Phosphorylase Kinase, domain 1"/>
    <property type="match status" value="1"/>
</dbReference>
<keyword evidence="7" id="KW-0418">Kinase</keyword>
<dbReference type="GO" id="GO:0004674">
    <property type="term" value="F:protein serine/threonine kinase activity"/>
    <property type="evidence" value="ECO:0007669"/>
    <property type="project" value="UniProtKB-KW"/>
</dbReference>
<sequence>MERALCLCMWNVSHPQHHPLMCLIISLSLSLTRKTTSTSQSKVRMLKSLLSLFFSHVEVKRFSSSKTVWGLPKAMSLETFTDPAKGFIVEGEPCEFGAHVKIASSPVPVDENLPFHKFSWSIRDFSVLKQNDCISKTFAMGGKNWTLTVYPKGDSEADNEFCKYLHLADGEVLSPGEMISVRAQLRALDPRGSKHKTVWLQQWIMAATKARGIPQSLSLADLQEAYLDEDTLNVEIECEVLSCHVYYSRTICVKRRTECSADESDTPRLCSIQVNKLQCYWMLQPARQACLMGFNVLTVGVKIEDSNTSYTTTKGCKFAFLTDEPYDMLGRYSPQQIHALRYSHVELGWFIHTTDLSFIDSLGCQNLTEYNKKEFIDPSVTTATHTSDAKLNTDVINCQLNTDVIITSIYISKIYLIILFLPVCRVRLVNLHWWSILVIKFSRKQMRLNQKRKFFKRTGGLLLQQQLTSTEGNVEKTRVFSSSELEKATENFSLNRILGQGGQGTVYKGMLVDARIVAVKKPKVVDADKLEEFINEVVILSQINHRIVKILGCFRNETNVLLLVYEFIPNGNLFEHLHDKLMISR</sequence>
<dbReference type="Pfam" id="PF08488">
    <property type="entry name" value="WAK"/>
    <property type="match status" value="1"/>
</dbReference>
<evidence type="ECO:0000259" key="14">
    <source>
        <dbReference type="PROSITE" id="PS50011"/>
    </source>
</evidence>
<keyword evidence="8 13" id="KW-0067">ATP-binding</keyword>
<evidence type="ECO:0000259" key="15">
    <source>
        <dbReference type="PROSITE" id="PS50144"/>
    </source>
</evidence>
<evidence type="ECO:0000256" key="3">
    <source>
        <dbReference type="ARBA" id="ARBA00022679"/>
    </source>
</evidence>
<evidence type="ECO:0000256" key="13">
    <source>
        <dbReference type="RuleBase" id="RU369027"/>
    </source>
</evidence>
<dbReference type="InterPro" id="IPR011009">
    <property type="entry name" value="Kinase-like_dom_sf"/>
</dbReference>
<dbReference type="PROSITE" id="PS50144">
    <property type="entry name" value="MATH"/>
    <property type="match status" value="1"/>
</dbReference>
<evidence type="ECO:0000256" key="7">
    <source>
        <dbReference type="ARBA" id="ARBA00022777"/>
    </source>
</evidence>
<evidence type="ECO:0000313" key="16">
    <source>
        <dbReference type="EMBL" id="AAC27154.1"/>
    </source>
</evidence>
<keyword evidence="6 13" id="KW-0547">Nucleotide-binding</keyword>
<proteinExistence type="inferred from homology"/>
<dbReference type="PANTHER" id="PTHR27005:SF515">
    <property type="entry name" value="WALL-ASSOCIATED RECEPTOR KINASE-LIKE 10-RELATED"/>
    <property type="match status" value="1"/>
</dbReference>
<dbReference type="PIR" id="T02360">
    <property type="entry name" value="T02360"/>
</dbReference>
<protein>
    <submittedName>
        <fullName evidence="16">T8F5.15 protein</fullName>
    </submittedName>
</protein>
<dbReference type="EMBL" id="AC004512">
    <property type="protein sequence ID" value="AAC27154.1"/>
    <property type="molecule type" value="Genomic_DNA"/>
</dbReference>
<dbReference type="Pfam" id="PF00069">
    <property type="entry name" value="Pkinase"/>
    <property type="match status" value="1"/>
</dbReference>
<dbReference type="SUPFAM" id="SSF49599">
    <property type="entry name" value="TRAF domain-like"/>
    <property type="match status" value="2"/>
</dbReference>
<evidence type="ECO:0000256" key="5">
    <source>
        <dbReference type="ARBA" id="ARBA00022729"/>
    </source>
</evidence>
<dbReference type="PANTHER" id="PTHR27005">
    <property type="entry name" value="WALL-ASSOCIATED RECEPTOR KINASE-LIKE 21"/>
    <property type="match status" value="1"/>
</dbReference>
<dbReference type="InterPro" id="IPR045274">
    <property type="entry name" value="WAK-like"/>
</dbReference>
<evidence type="ECO:0000256" key="1">
    <source>
        <dbReference type="ARBA" id="ARBA00004479"/>
    </source>
</evidence>
<feature type="domain" description="Protein kinase" evidence="14">
    <location>
        <begin position="492"/>
        <end position="585"/>
    </location>
</feature>
<keyword evidence="10" id="KW-0472">Membrane</keyword>
<name>O80808_ARATH</name>
<dbReference type="ExpressionAtlas" id="O80808">
    <property type="expression patterns" value="baseline and differential"/>
</dbReference>
<feature type="domain" description="MATH" evidence="15">
    <location>
        <begin position="115"/>
        <end position="238"/>
    </location>
</feature>
<reference key="2">
    <citation type="journal article" date="2000" name="Nature">
        <title>Sequence and analysis of chromosome 1 of the plant Arabidopsis thaliana.</title>
        <authorList>
            <person name="Theologis A."/>
            <person name="Ecker J.R."/>
            <person name="Palm C.J."/>
            <person name="Federspiel N.A."/>
            <person name="Kaul S."/>
            <person name="White O."/>
            <person name="Alonso J."/>
            <person name="Altafi H."/>
            <person name="Araujo R."/>
            <person name="Bowman C.L."/>
            <person name="Brooks S.Y."/>
            <person name="Buehler E."/>
            <person name="Chan A."/>
            <person name="Chao Q."/>
            <person name="Chen H."/>
            <person name="Cheuk R.F."/>
            <person name="Chin C.W."/>
            <person name="Chung M.K."/>
            <person name="Conn L."/>
            <person name="Conway A.B."/>
            <person name="Conway A.R."/>
            <person name="Creasy T.H."/>
            <person name="Dewar K."/>
            <person name="Dunn P."/>
            <person name="Etgu P."/>
            <person name="Feldblyum T.V."/>
            <person name="Feng J."/>
            <person name="Fong B."/>
            <person name="Fujii C.Y."/>
            <person name="Gill J.E."/>
            <person name="Goldsmith A.D."/>
            <person name="Haas B."/>
            <person name="Hansen N.F."/>
            <person name="Hughes B."/>
            <person name="Huizar L."/>
            <person name="Hunter J.L."/>
            <person name="Jenkins J."/>
            <person name="Johnson-Hopson C."/>
            <person name="Khan S."/>
            <person name="Khaykin E."/>
            <person name="Kim C.J."/>
            <person name="Koo H.L."/>
            <person name="Kremenetskaia I."/>
            <person name="Kurtz D.B."/>
            <person name="Kwan A."/>
            <person name="Lam B."/>
            <person name="Langin-Hooper S."/>
            <person name="Lee A."/>
            <person name="Lee J.M."/>
            <person name="Lenz C.A."/>
            <person name="Li J.H."/>
            <person name="Li Y."/>
            <person name="Lin X."/>
            <person name="Liu S.X."/>
            <person name="Liu Z.A."/>
            <person name="Luros J.S."/>
            <person name="Maiti R."/>
            <person name="Marziali A."/>
            <person name="Militscher J."/>
            <person name="Miranda M."/>
            <person name="Nguyen M."/>
            <person name="Nierman W.C."/>
            <person name="Osborne B.I."/>
            <person name="Pai G."/>
            <person name="Peterson J."/>
            <person name="Pham P.K."/>
            <person name="Rizzo M."/>
            <person name="Rooney T."/>
            <person name="Rowley D."/>
            <person name="Sakano H."/>
            <person name="Salzberg S.L."/>
            <person name="Schwartz J.R."/>
            <person name="Shinn P."/>
            <person name="Southwick A.M."/>
            <person name="Sun H."/>
            <person name="Tallon L.J."/>
            <person name="Tambunga G."/>
            <person name="Toriumi M.J."/>
            <person name="Town C.D."/>
            <person name="Utterback T."/>
            <person name="Van Aken S."/>
            <person name="Vaysberg M."/>
            <person name="Vysotskaia V.S."/>
            <person name="Walker M."/>
            <person name="Wu D."/>
            <person name="Yu G."/>
            <person name="Fraser C.M."/>
            <person name="Venter J.C."/>
            <person name="Davis R.W."/>
        </authorList>
    </citation>
    <scope>NUCLEOTIDE SEQUENCE [LARGE SCALE GENOMIC DNA]</scope>
    <source>
        <strain>cv. Columbia</strain>
    </source>
</reference>
<keyword evidence="3" id="KW-0808">Transferase</keyword>
<dbReference type="GO" id="GO:0016020">
    <property type="term" value="C:membrane"/>
    <property type="evidence" value="ECO:0007669"/>
    <property type="project" value="UniProtKB-SubCell"/>
</dbReference>
<keyword evidence="12" id="KW-0325">Glycoprotein</keyword>
<evidence type="ECO:0000256" key="2">
    <source>
        <dbReference type="ARBA" id="ARBA00022527"/>
    </source>
</evidence>
<accession>O80808</accession>
<keyword evidence="11" id="KW-1015">Disulfide bond</keyword>
<reference evidence="16" key="3">
    <citation type="submission" date="2001-01" db="EMBL/GenBank/DDBJ databases">
        <title>Arabidopsis thaliana chromosome 1 BAC T8F5 complete sequence.</title>
        <authorList>
            <person name="Vysotskaia V.S."/>
            <person name="Schwartz J.R."/>
            <person name="Toriumi M."/>
            <person name="Yu G."/>
            <person name="Kwan A."/>
            <person name="Liu S."/>
            <person name="Li J."/>
            <person name="Araujo R."/>
            <person name="Au M."/>
            <person name="Brendel V."/>
            <person name="Buehler E."/>
            <person name="Conway A.B."/>
            <person name="Conway A.R."/>
            <person name="Dewar K."/>
            <person name="Feng J."/>
            <person name="Kim C."/>
            <person name="Kurtz D."/>
            <person name="Li Y."/>
            <person name="Palm C.J."/>
            <person name="Shinn P."/>
            <person name="Sun H."/>
            <person name="Davis R.W."/>
            <person name="Ecker J.R."/>
            <person name="Federspiel N.A."/>
            <person name="Theologis A."/>
        </authorList>
    </citation>
    <scope>NUCLEOTIDE SEQUENCE</scope>
</reference>
<gene>
    <name evidence="16" type="primary">T8F5.15</name>
</gene>
<evidence type="ECO:0000256" key="10">
    <source>
        <dbReference type="ARBA" id="ARBA00023136"/>
    </source>
</evidence>
<reference evidence="16" key="1">
    <citation type="submission" date="1998-07" db="EMBL/GenBank/DDBJ databases">
        <authorList>
            <person name="Theologis"/>
        </authorList>
    </citation>
    <scope>NUCLEOTIDE SEQUENCE</scope>
</reference>
<keyword evidence="4" id="KW-0812">Transmembrane</keyword>
<keyword evidence="2" id="KW-0723">Serine/threonine-protein kinase</keyword>
<comment type="subcellular location">
    <subcellularLocation>
        <location evidence="1 13">Membrane</location>
        <topology evidence="1 13">Single-pass type I membrane protein</topology>
    </subcellularLocation>
</comment>
<organism evidence="16">
    <name type="scientific">Arabidopsis thaliana</name>
    <name type="common">Mouse-ear cress</name>
    <dbReference type="NCBI Taxonomy" id="3702"/>
    <lineage>
        <taxon>Eukaryota</taxon>
        <taxon>Viridiplantae</taxon>
        <taxon>Streptophyta</taxon>
        <taxon>Embryophyta</taxon>
        <taxon>Tracheophyta</taxon>
        <taxon>Spermatophyta</taxon>
        <taxon>Magnoliopsida</taxon>
        <taxon>eudicotyledons</taxon>
        <taxon>Gunneridae</taxon>
        <taxon>Pentapetalae</taxon>
        <taxon>rosids</taxon>
        <taxon>malvids</taxon>
        <taxon>Brassicales</taxon>
        <taxon>Brassicaceae</taxon>
        <taxon>Camelineae</taxon>
        <taxon>Arabidopsis</taxon>
    </lineage>
</organism>
<evidence type="ECO:0000256" key="12">
    <source>
        <dbReference type="ARBA" id="ARBA00023180"/>
    </source>
</evidence>
<dbReference type="InterPro" id="IPR002083">
    <property type="entry name" value="MATH/TRAF_dom"/>
</dbReference>
<evidence type="ECO:0000256" key="8">
    <source>
        <dbReference type="ARBA" id="ARBA00022840"/>
    </source>
</evidence>
<dbReference type="SUPFAM" id="SSF56112">
    <property type="entry name" value="Protein kinase-like (PK-like)"/>
    <property type="match status" value="1"/>
</dbReference>